<keyword evidence="1" id="KW-0472">Membrane</keyword>
<keyword evidence="3" id="KW-1185">Reference proteome</keyword>
<keyword evidence="1" id="KW-0812">Transmembrane</keyword>
<dbReference type="AlphaFoldDB" id="A0A5B8MWV9"/>
<evidence type="ECO:0008006" key="4">
    <source>
        <dbReference type="Google" id="ProtNLM"/>
    </source>
</evidence>
<evidence type="ECO:0000313" key="3">
    <source>
        <dbReference type="Proteomes" id="UP000316726"/>
    </source>
</evidence>
<gene>
    <name evidence="2" type="ORF">A3770_15p74850</name>
</gene>
<organism evidence="2 3">
    <name type="scientific">Chloropicon primus</name>
    <dbReference type="NCBI Taxonomy" id="1764295"/>
    <lineage>
        <taxon>Eukaryota</taxon>
        <taxon>Viridiplantae</taxon>
        <taxon>Chlorophyta</taxon>
        <taxon>Chloropicophyceae</taxon>
        <taxon>Chloropicales</taxon>
        <taxon>Chloropicaceae</taxon>
        <taxon>Chloropicon</taxon>
    </lineage>
</organism>
<protein>
    <recommendedName>
        <fullName evidence="4">Transmembrane protein</fullName>
    </recommendedName>
</protein>
<name>A0A5B8MWV9_9CHLO</name>
<reference evidence="2 3" key="1">
    <citation type="submission" date="2018-07" db="EMBL/GenBank/DDBJ databases">
        <title>The complete nuclear genome of the prasinophyte Chloropicon primus (CCMP1205).</title>
        <authorList>
            <person name="Pombert J.-F."/>
            <person name="Otis C."/>
            <person name="Turmel M."/>
            <person name="Lemieux C."/>
        </authorList>
    </citation>
    <scope>NUCLEOTIDE SEQUENCE [LARGE SCALE GENOMIC DNA]</scope>
    <source>
        <strain evidence="2 3">CCMP1205</strain>
    </source>
</reference>
<evidence type="ECO:0000313" key="2">
    <source>
        <dbReference type="EMBL" id="QDZ24967.1"/>
    </source>
</evidence>
<feature type="transmembrane region" description="Helical" evidence="1">
    <location>
        <begin position="54"/>
        <end position="73"/>
    </location>
</feature>
<sequence>MFEESKQALLNGVNTMSNSMAQLKSPKISRHAPPFVHAVVNHSRKRKEGGTPKNVHWIVLTVLAIFALFVFMFPSNKYSFTKLHKNS</sequence>
<accession>A0A5B8MWV9</accession>
<proteinExistence type="predicted"/>
<dbReference type="EMBL" id="CP031048">
    <property type="protein sequence ID" value="QDZ24967.1"/>
    <property type="molecule type" value="Genomic_DNA"/>
</dbReference>
<dbReference type="Proteomes" id="UP000316726">
    <property type="component" value="Chromosome 15"/>
</dbReference>
<evidence type="ECO:0000256" key="1">
    <source>
        <dbReference type="SAM" id="Phobius"/>
    </source>
</evidence>
<keyword evidence="1" id="KW-1133">Transmembrane helix</keyword>